<dbReference type="AlphaFoldDB" id="A0A552AQ66"/>
<accession>A0A552AQ66</accession>
<evidence type="ECO:0000256" key="1">
    <source>
        <dbReference type="SAM" id="MobiDB-lite"/>
    </source>
</evidence>
<feature type="region of interest" description="Disordered" evidence="1">
    <location>
        <begin position="44"/>
        <end position="69"/>
    </location>
</feature>
<proteinExistence type="predicted"/>
<dbReference type="Proteomes" id="UP000316280">
    <property type="component" value="Unassembled WGS sequence"/>
</dbReference>
<evidence type="ECO:0000313" key="3">
    <source>
        <dbReference type="Proteomes" id="UP000316280"/>
    </source>
</evidence>
<organism evidence="2 3">
    <name type="scientific">Microcystis aeruginosa Ma_OC_H_19870700_S124</name>
    <dbReference type="NCBI Taxonomy" id="2486262"/>
    <lineage>
        <taxon>Bacteria</taxon>
        <taxon>Bacillati</taxon>
        <taxon>Cyanobacteriota</taxon>
        <taxon>Cyanophyceae</taxon>
        <taxon>Oscillatoriophycideae</taxon>
        <taxon>Chroococcales</taxon>
        <taxon>Microcystaceae</taxon>
        <taxon>Microcystis</taxon>
    </lineage>
</organism>
<sequence>MAISQLNFNHTLAEGGRRIFSGKPCAFGFFGKWGSGEWGKWGSGGMGEFQLKPQHPKTRKPENPNTRKP</sequence>
<gene>
    <name evidence="2" type="ORF">EWV63_08290</name>
</gene>
<reference evidence="2 3" key="1">
    <citation type="submission" date="2019-01" db="EMBL/GenBank/DDBJ databases">
        <title>Coherence of Microcystis species and biogeography revealed through population genomics.</title>
        <authorList>
            <person name="Perez-Carrascal O.M."/>
            <person name="Terrat Y."/>
            <person name="Giani A."/>
            <person name="Fortin N."/>
            <person name="Tromas N."/>
            <person name="Shapiro B.J."/>
        </authorList>
    </citation>
    <scope>NUCLEOTIDE SEQUENCE [LARGE SCALE GENOMIC DNA]</scope>
    <source>
        <strain evidence="2">Ma_OC_H_19870700_S124</strain>
    </source>
</reference>
<dbReference type="EMBL" id="SFBR01000071">
    <property type="protein sequence ID" value="TRT87534.1"/>
    <property type="molecule type" value="Genomic_DNA"/>
</dbReference>
<comment type="caution">
    <text evidence="2">The sequence shown here is derived from an EMBL/GenBank/DDBJ whole genome shotgun (WGS) entry which is preliminary data.</text>
</comment>
<protein>
    <submittedName>
        <fullName evidence="2">Uncharacterized protein</fullName>
    </submittedName>
</protein>
<name>A0A552AQ66_MICAE</name>
<evidence type="ECO:0000313" key="2">
    <source>
        <dbReference type="EMBL" id="TRT87534.1"/>
    </source>
</evidence>